<evidence type="ECO:0000313" key="4">
    <source>
        <dbReference type="EMBL" id="SDI45999.1"/>
    </source>
</evidence>
<proteinExistence type="inferred from homology"/>
<reference evidence="4 5" key="1">
    <citation type="submission" date="2016-10" db="EMBL/GenBank/DDBJ databases">
        <authorList>
            <person name="de Groot N.N."/>
        </authorList>
    </citation>
    <scope>NUCLEOTIDE SEQUENCE [LARGE SCALE GENOMIC DNA]</scope>
    <source>
        <strain evidence="4 5">LMG 2247</strain>
    </source>
</reference>
<dbReference type="EC" id="3.8.1.2" evidence="3"/>
<dbReference type="InterPro" id="IPR006439">
    <property type="entry name" value="HAD-SF_hydro_IA"/>
</dbReference>
<dbReference type="SUPFAM" id="SSF56784">
    <property type="entry name" value="HAD-like"/>
    <property type="match status" value="1"/>
</dbReference>
<dbReference type="GO" id="GO:0018784">
    <property type="term" value="F:(S)-2-haloacid dehalogenase activity"/>
    <property type="evidence" value="ECO:0007669"/>
    <property type="project" value="UniProtKB-UniRule"/>
</dbReference>
<dbReference type="NCBIfam" id="TIGR01493">
    <property type="entry name" value="HAD-SF-IA-v2"/>
    <property type="match status" value="1"/>
</dbReference>
<dbReference type="InterPro" id="IPR006328">
    <property type="entry name" value="2-HAD"/>
</dbReference>
<dbReference type="NCBIfam" id="TIGR01428">
    <property type="entry name" value="HAD_type_II"/>
    <property type="match status" value="1"/>
</dbReference>
<dbReference type="PANTHER" id="PTHR43316:SF3">
    <property type="entry name" value="HALOACID DEHALOGENASE, TYPE II (AFU_ORTHOLOGUE AFUA_2G07750)-RELATED"/>
    <property type="match status" value="1"/>
</dbReference>
<name>A0A1G8KRL4_9BURK</name>
<evidence type="ECO:0000256" key="2">
    <source>
        <dbReference type="ARBA" id="ARBA00022801"/>
    </source>
</evidence>
<dbReference type="InterPro" id="IPR023198">
    <property type="entry name" value="PGP-like_dom2"/>
</dbReference>
<comment type="similarity">
    <text evidence="1 3">Belongs to the HAD-like hydrolase superfamily. S-2-haloalkanoic acid dehalogenase family.</text>
</comment>
<dbReference type="PANTHER" id="PTHR43316">
    <property type="entry name" value="HYDROLASE, HALOACID DELAHOGENASE-RELATED"/>
    <property type="match status" value="1"/>
</dbReference>
<dbReference type="CDD" id="cd02588">
    <property type="entry name" value="HAD_L2-DEX"/>
    <property type="match status" value="1"/>
</dbReference>
<protein>
    <recommendedName>
        <fullName evidence="3">(S)-2-haloacid dehalogenase</fullName>
        <ecNumber evidence="3">3.8.1.2</ecNumber>
    </recommendedName>
    <alternativeName>
        <fullName evidence="3">2-haloalkanoic acid dehalogenase</fullName>
    </alternativeName>
    <alternativeName>
        <fullName evidence="3">Halocarboxylic acid halidohydrolase</fullName>
    </alternativeName>
    <alternativeName>
        <fullName evidence="3">L-2-haloacid dehalogenase</fullName>
    </alternativeName>
</protein>
<evidence type="ECO:0000256" key="1">
    <source>
        <dbReference type="ARBA" id="ARBA00008106"/>
    </source>
</evidence>
<comment type="catalytic activity">
    <reaction evidence="3">
        <text>an (S)-2-haloacid + H2O = a (2R)-2-hydroxycarboxylate + a halide anion + H(+)</text>
        <dbReference type="Rhea" id="RHEA:11192"/>
        <dbReference type="ChEBI" id="CHEBI:15377"/>
        <dbReference type="ChEBI" id="CHEBI:15378"/>
        <dbReference type="ChEBI" id="CHEBI:16042"/>
        <dbReference type="ChEBI" id="CHEBI:58314"/>
        <dbReference type="ChEBI" id="CHEBI:137405"/>
        <dbReference type="EC" id="3.8.1.2"/>
    </reaction>
</comment>
<dbReference type="Pfam" id="PF00702">
    <property type="entry name" value="Hydrolase"/>
    <property type="match status" value="1"/>
</dbReference>
<organism evidence="4 5">
    <name type="scientific">Paraburkholderia phenazinium</name>
    <dbReference type="NCBI Taxonomy" id="60549"/>
    <lineage>
        <taxon>Bacteria</taxon>
        <taxon>Pseudomonadati</taxon>
        <taxon>Pseudomonadota</taxon>
        <taxon>Betaproteobacteria</taxon>
        <taxon>Burkholderiales</taxon>
        <taxon>Burkholderiaceae</taxon>
        <taxon>Paraburkholderia</taxon>
    </lineage>
</organism>
<dbReference type="Proteomes" id="UP000199706">
    <property type="component" value="Unassembled WGS sequence"/>
</dbReference>
<dbReference type="InterPro" id="IPR036412">
    <property type="entry name" value="HAD-like_sf"/>
</dbReference>
<dbReference type="Gene3D" id="1.10.150.240">
    <property type="entry name" value="Putative phosphatase, domain 2"/>
    <property type="match status" value="1"/>
</dbReference>
<dbReference type="Gene3D" id="3.40.50.1000">
    <property type="entry name" value="HAD superfamily/HAD-like"/>
    <property type="match status" value="1"/>
</dbReference>
<gene>
    <name evidence="4" type="ORF">SAMN05216466_12388</name>
</gene>
<sequence length="236" mass="27012">MNPPRALLFDTFGTIVDWRTSLIEELENFGKERRIPADWRALVDAWRGAYAPSMDQVRRGEMPWTKLDHLHRATLDRLVAEFGISGLSEDDLRWINLGWHRLRPWPDAVPGLVRLKRHFIIGPLSNGNVSLLVNLAKYAGLPWDMIFGADLFQHFKPDRETYLGACQLLDLQPNEVMLCAAHNSDLRMARSLGLRTAFITRPTEYGPAQSRDLQADEPWDLIVDSVEQLADELRAD</sequence>
<keyword evidence="2 3" id="KW-0378">Hydrolase</keyword>
<evidence type="ECO:0000313" key="5">
    <source>
        <dbReference type="Proteomes" id="UP000199706"/>
    </source>
</evidence>
<comment type="function">
    <text evidence="3">Catalyzes the hydrolytic dehalogenation of small (S)-2-haloalkanoic acids to yield the corresponding (R)-2-hydroxyalkanoic acids.</text>
</comment>
<dbReference type="PRINTS" id="PR00413">
    <property type="entry name" value="HADHALOGNASE"/>
</dbReference>
<evidence type="ECO:0000256" key="3">
    <source>
        <dbReference type="RuleBase" id="RU368077"/>
    </source>
</evidence>
<dbReference type="OrthoDB" id="8585081at2"/>
<dbReference type="InterPro" id="IPR023214">
    <property type="entry name" value="HAD_sf"/>
</dbReference>
<dbReference type="EMBL" id="FNCJ01000023">
    <property type="protein sequence ID" value="SDI45999.1"/>
    <property type="molecule type" value="Genomic_DNA"/>
</dbReference>
<accession>A0A1G8KRL4</accession>
<dbReference type="AlphaFoldDB" id="A0A1G8KRL4"/>
<dbReference type="InterPro" id="IPR051540">
    <property type="entry name" value="S-2-haloacid_dehalogenase"/>
</dbReference>
<dbReference type="RefSeq" id="WP_090693437.1">
    <property type="nucleotide sequence ID" value="NZ_CADERL010000026.1"/>
</dbReference>